<dbReference type="Proteomes" id="UP000075881">
    <property type="component" value="Unassembled WGS sequence"/>
</dbReference>
<evidence type="ECO:0000256" key="1">
    <source>
        <dbReference type="SAM" id="MobiDB-lite"/>
    </source>
</evidence>
<dbReference type="GO" id="GO:0006357">
    <property type="term" value="P:regulation of transcription by RNA polymerase II"/>
    <property type="evidence" value="ECO:0007669"/>
    <property type="project" value="InterPro"/>
</dbReference>
<dbReference type="InterPro" id="IPR011993">
    <property type="entry name" value="PH-like_dom_sf"/>
</dbReference>
<reference evidence="3" key="1">
    <citation type="submission" date="2013-03" db="EMBL/GenBank/DDBJ databases">
        <title>The Genome Sequence of Anopheles christyi ACHKN1017.</title>
        <authorList>
            <consortium name="The Broad Institute Genomics Platform"/>
            <person name="Neafsey D.E."/>
            <person name="Besansky N."/>
            <person name="Walker B."/>
            <person name="Young S.K."/>
            <person name="Zeng Q."/>
            <person name="Gargeya S."/>
            <person name="Fitzgerald M."/>
            <person name="Haas B."/>
            <person name="Abouelleil A."/>
            <person name="Allen A.W."/>
            <person name="Alvarado L."/>
            <person name="Arachchi H.M."/>
            <person name="Berlin A.M."/>
            <person name="Chapman S.B."/>
            <person name="Gainer-Dewar J."/>
            <person name="Goldberg J."/>
            <person name="Griggs A."/>
            <person name="Gujja S."/>
            <person name="Hansen M."/>
            <person name="Howarth C."/>
            <person name="Imamovic A."/>
            <person name="Ireland A."/>
            <person name="Larimer J."/>
            <person name="McCowan C."/>
            <person name="Murphy C."/>
            <person name="Pearson M."/>
            <person name="Poon T.W."/>
            <person name="Priest M."/>
            <person name="Roberts A."/>
            <person name="Saif S."/>
            <person name="Shea T."/>
            <person name="Sisk P."/>
            <person name="Sykes S."/>
            <person name="Wortman J."/>
            <person name="Nusbaum C."/>
            <person name="Birren B."/>
        </authorList>
    </citation>
    <scope>NUCLEOTIDE SEQUENCE [LARGE SCALE GENOMIC DNA]</scope>
    <source>
        <strain evidence="3">ACHKN1017</strain>
    </source>
</reference>
<dbReference type="VEuPathDB" id="VectorBase:ACHR000011"/>
<reference evidence="2" key="2">
    <citation type="submission" date="2020-05" db="UniProtKB">
        <authorList>
            <consortium name="EnsemblMetazoa"/>
        </authorList>
    </citation>
    <scope>IDENTIFICATION</scope>
    <source>
        <strain evidence="2">ACHKN1017</strain>
    </source>
</reference>
<organism evidence="2 3">
    <name type="scientific">Anopheles christyi</name>
    <dbReference type="NCBI Taxonomy" id="43041"/>
    <lineage>
        <taxon>Eukaryota</taxon>
        <taxon>Metazoa</taxon>
        <taxon>Ecdysozoa</taxon>
        <taxon>Arthropoda</taxon>
        <taxon>Hexapoda</taxon>
        <taxon>Insecta</taxon>
        <taxon>Pterygota</taxon>
        <taxon>Neoptera</taxon>
        <taxon>Endopterygota</taxon>
        <taxon>Diptera</taxon>
        <taxon>Nematocera</taxon>
        <taxon>Culicoidea</taxon>
        <taxon>Culicidae</taxon>
        <taxon>Anophelinae</taxon>
        <taxon>Anopheles</taxon>
    </lineage>
</organism>
<feature type="compositionally biased region" description="Low complexity" evidence="1">
    <location>
        <begin position="24"/>
        <end position="43"/>
    </location>
</feature>
<proteinExistence type="predicted"/>
<dbReference type="STRING" id="43041.A0A182JNC8"/>
<evidence type="ECO:0000313" key="2">
    <source>
        <dbReference type="EnsemblMetazoa" id="ACHR000011-PA"/>
    </source>
</evidence>
<dbReference type="AlphaFoldDB" id="A0A182JNC8"/>
<dbReference type="Gene3D" id="2.30.29.30">
    <property type="entry name" value="Pleckstrin-homology domain (PH domain)/Phosphotyrosine-binding domain (PTB)"/>
    <property type="match status" value="1"/>
</dbReference>
<feature type="region of interest" description="Disordered" evidence="1">
    <location>
        <begin position="1"/>
        <end position="43"/>
    </location>
</feature>
<evidence type="ECO:0000313" key="3">
    <source>
        <dbReference type="Proteomes" id="UP000075881"/>
    </source>
</evidence>
<protein>
    <recommendedName>
        <fullName evidence="4">WH1 domain-containing protein</fullName>
    </recommendedName>
</protein>
<dbReference type="InterPro" id="IPR039142">
    <property type="entry name" value="NRF1/Ewg"/>
</dbReference>
<accession>A0A182JNC8</accession>
<keyword evidence="3" id="KW-1185">Reference proteome</keyword>
<dbReference type="GO" id="GO:0003700">
    <property type="term" value="F:DNA-binding transcription factor activity"/>
    <property type="evidence" value="ECO:0007669"/>
    <property type="project" value="InterPro"/>
</dbReference>
<feature type="region of interest" description="Disordered" evidence="1">
    <location>
        <begin position="77"/>
        <end position="138"/>
    </location>
</feature>
<dbReference type="EnsemblMetazoa" id="ACHR000011-RA">
    <property type="protein sequence ID" value="ACHR000011-PA"/>
    <property type="gene ID" value="ACHR000011"/>
</dbReference>
<dbReference type="PANTHER" id="PTHR20338">
    <property type="entry name" value="NUCLEAR RESPIRATORY FACTOR 1"/>
    <property type="match status" value="1"/>
</dbReference>
<sequence>MKKLFPKPPHMTHLQRHRLESVSDHSGPSSSSSKSDSSDGSASEICEVMQDWSLDGSDPQSHPMQLHRPNNHQHNLIHHQHHHHHHHHHNHHRHQPHHRTTILSSHDHLQQPQQQQQHLGGLNSPNSSYTQEDVDEQDDDLEYSKHDLISLDNGIITDYERAQVESFFSGLGTEVYVSSSLANLYERVGKEDWRLVFTGIPVLLHDKGSTRSRCTPRVSFVLAERGTCFALWKDTIDNLSDYKVAAAAFHTMCLSADHRKVIGFSFDSNQAAREMWVRVEELTSNPENIALSAPGRKRKTQKRAKPIVLPPKSQISQPCQFNHVTSVTTGDTQRYFSLQAFVSAPVKHRSP</sequence>
<name>A0A182JNC8_9DIPT</name>
<evidence type="ECO:0008006" key="4">
    <source>
        <dbReference type="Google" id="ProtNLM"/>
    </source>
</evidence>
<feature type="compositionally biased region" description="Basic residues" evidence="1">
    <location>
        <begin position="77"/>
        <end position="100"/>
    </location>
</feature>
<dbReference type="FunFam" id="2.30.29.30:FF:000362">
    <property type="entry name" value="Uncharacterized protein, isoform B"/>
    <property type="match status" value="1"/>
</dbReference>